<gene>
    <name evidence="2" type="ORF">TCIL3000_4_1770</name>
</gene>
<dbReference type="AlphaFoldDB" id="G0UL34"/>
<evidence type="ECO:0000256" key="1">
    <source>
        <dbReference type="SAM" id="MobiDB-lite"/>
    </source>
</evidence>
<organism evidence="2">
    <name type="scientific">Trypanosoma congolense (strain IL3000)</name>
    <dbReference type="NCBI Taxonomy" id="1068625"/>
    <lineage>
        <taxon>Eukaryota</taxon>
        <taxon>Discoba</taxon>
        <taxon>Euglenozoa</taxon>
        <taxon>Kinetoplastea</taxon>
        <taxon>Metakinetoplastina</taxon>
        <taxon>Trypanosomatida</taxon>
        <taxon>Trypanosomatidae</taxon>
        <taxon>Trypanosoma</taxon>
        <taxon>Nannomonas</taxon>
    </lineage>
</organism>
<dbReference type="EMBL" id="HE575317">
    <property type="protein sequence ID" value="CCC90089.1"/>
    <property type="molecule type" value="Genomic_DNA"/>
</dbReference>
<protein>
    <submittedName>
        <fullName evidence="2">Uncharacterized protein</fullName>
    </submittedName>
</protein>
<accession>G0UL34</accession>
<evidence type="ECO:0000313" key="2">
    <source>
        <dbReference type="EMBL" id="CCC90089.1"/>
    </source>
</evidence>
<name>G0UL34_TRYCI</name>
<sequence>MGRTDEPLTKIKKKRRGANKELEAATRAGKATFSTHKDARINPQTKGKRNINIKAEKKWIQRHRGAISDIGFDCNSMHRTHGSCTSRSTTITEIIRNTTDTWRLQPRLLR</sequence>
<feature type="region of interest" description="Disordered" evidence="1">
    <location>
        <begin position="1"/>
        <end position="47"/>
    </location>
</feature>
<proteinExistence type="predicted"/>
<reference evidence="2" key="1">
    <citation type="journal article" date="2012" name="Proc. Natl. Acad. Sci. U.S.A.">
        <title>Antigenic diversity is generated by distinct evolutionary mechanisms in African trypanosome species.</title>
        <authorList>
            <person name="Jackson A.P."/>
            <person name="Berry A."/>
            <person name="Aslett M."/>
            <person name="Allison H.C."/>
            <person name="Burton P."/>
            <person name="Vavrova-Anderson J."/>
            <person name="Brown R."/>
            <person name="Browne H."/>
            <person name="Corton N."/>
            <person name="Hauser H."/>
            <person name="Gamble J."/>
            <person name="Gilderthorp R."/>
            <person name="Marcello L."/>
            <person name="McQuillan J."/>
            <person name="Otto T.D."/>
            <person name="Quail M.A."/>
            <person name="Sanders M.J."/>
            <person name="van Tonder A."/>
            <person name="Ginger M.L."/>
            <person name="Field M.C."/>
            <person name="Barry J.D."/>
            <person name="Hertz-Fowler C."/>
            <person name="Berriman M."/>
        </authorList>
    </citation>
    <scope>NUCLEOTIDE SEQUENCE</scope>
    <source>
        <strain evidence="2">IL3000</strain>
    </source>
</reference>